<dbReference type="EMBL" id="CAJVPW010032568">
    <property type="protein sequence ID" value="CAG8729072.1"/>
    <property type="molecule type" value="Genomic_DNA"/>
</dbReference>
<accession>A0ACA9PYQ0</accession>
<reference evidence="1" key="1">
    <citation type="submission" date="2021-06" db="EMBL/GenBank/DDBJ databases">
        <authorList>
            <person name="Kallberg Y."/>
            <person name="Tangrot J."/>
            <person name="Rosling A."/>
        </authorList>
    </citation>
    <scope>NUCLEOTIDE SEQUENCE</scope>
    <source>
        <strain evidence="1">28 12/20/2015</strain>
    </source>
</reference>
<keyword evidence="2" id="KW-1185">Reference proteome</keyword>
<name>A0ACA9PYQ0_9GLOM</name>
<organism evidence="1 2">
    <name type="scientific">Cetraspora pellucida</name>
    <dbReference type="NCBI Taxonomy" id="1433469"/>
    <lineage>
        <taxon>Eukaryota</taxon>
        <taxon>Fungi</taxon>
        <taxon>Fungi incertae sedis</taxon>
        <taxon>Mucoromycota</taxon>
        <taxon>Glomeromycotina</taxon>
        <taxon>Glomeromycetes</taxon>
        <taxon>Diversisporales</taxon>
        <taxon>Gigasporaceae</taxon>
        <taxon>Cetraspora</taxon>
    </lineage>
</organism>
<proteinExistence type="predicted"/>
<protein>
    <submittedName>
        <fullName evidence="1">6575_t:CDS:1</fullName>
    </submittedName>
</protein>
<comment type="caution">
    <text evidence="1">The sequence shown here is derived from an EMBL/GenBank/DDBJ whole genome shotgun (WGS) entry which is preliminary data.</text>
</comment>
<feature type="non-terminal residue" evidence="1">
    <location>
        <position position="40"/>
    </location>
</feature>
<evidence type="ECO:0000313" key="1">
    <source>
        <dbReference type="EMBL" id="CAG8729072.1"/>
    </source>
</evidence>
<feature type="non-terminal residue" evidence="1">
    <location>
        <position position="1"/>
    </location>
</feature>
<gene>
    <name evidence="1" type="ORF">SPELUC_LOCUS12976</name>
</gene>
<dbReference type="Proteomes" id="UP000789366">
    <property type="component" value="Unassembled WGS sequence"/>
</dbReference>
<sequence length="40" mass="4484">LKFENINSFSNATSRLALGLLERSNDGEILKMLWSIESSV</sequence>
<evidence type="ECO:0000313" key="2">
    <source>
        <dbReference type="Proteomes" id="UP000789366"/>
    </source>
</evidence>